<proteinExistence type="predicted"/>
<name>A0A3M0GJQ1_9CORY</name>
<dbReference type="Pfam" id="PF00753">
    <property type="entry name" value="Lactamase_B"/>
    <property type="match status" value="1"/>
</dbReference>
<keyword evidence="3 7" id="KW-0378">Hydrolase</keyword>
<evidence type="ECO:0000256" key="5">
    <source>
        <dbReference type="SAM" id="MobiDB-lite"/>
    </source>
</evidence>
<evidence type="ECO:0000313" key="7">
    <source>
        <dbReference type="EMBL" id="RMB64418.1"/>
    </source>
</evidence>
<dbReference type="PANTHER" id="PTHR46233">
    <property type="entry name" value="HYDROXYACYLGLUTATHIONE HYDROLASE GLOC"/>
    <property type="match status" value="1"/>
</dbReference>
<dbReference type="Gene3D" id="3.60.15.10">
    <property type="entry name" value="Ribonuclease Z/Hydroxyacylglutathione hydrolase-like"/>
    <property type="match status" value="1"/>
</dbReference>
<dbReference type="InterPro" id="IPR001279">
    <property type="entry name" value="Metallo-B-lactamas"/>
</dbReference>
<dbReference type="Proteomes" id="UP000270649">
    <property type="component" value="Unassembled WGS sequence"/>
</dbReference>
<dbReference type="SUPFAM" id="SSF56281">
    <property type="entry name" value="Metallo-hydrolase/oxidoreductase"/>
    <property type="match status" value="1"/>
</dbReference>
<comment type="cofactor">
    <cofactor evidence="1">
        <name>Zn(2+)</name>
        <dbReference type="ChEBI" id="CHEBI:29105"/>
    </cofactor>
</comment>
<feature type="domain" description="Metallo-beta-lactamase" evidence="6">
    <location>
        <begin position="12"/>
        <end position="188"/>
    </location>
</feature>
<dbReference type="InterPro" id="IPR036866">
    <property type="entry name" value="RibonucZ/Hydroxyglut_hydro"/>
</dbReference>
<gene>
    <name evidence="7" type="ORF">D9543_01180</name>
</gene>
<dbReference type="PANTHER" id="PTHR46233:SF3">
    <property type="entry name" value="HYDROXYACYLGLUTATHIONE HYDROLASE GLOC"/>
    <property type="match status" value="1"/>
</dbReference>
<evidence type="ECO:0000259" key="6">
    <source>
        <dbReference type="SMART" id="SM00849"/>
    </source>
</evidence>
<feature type="region of interest" description="Disordered" evidence="5">
    <location>
        <begin position="188"/>
        <end position="211"/>
    </location>
</feature>
<sequence>MEILRFTAGPFRTNTYIATEGKRAFIVDPGMDSMAQVLAHDYDYEAIVLTHGHIDHTREAGDLARELDIAVYIHPADRFMLDSGQGVSPQAQELFRASSMVPIADLRELEGGQELELIGHTFAIQHAPGHSPGCVLIISDTLAFTGDVLFAGGMGRVDLPDSDPQAMADSLAGPVWDLDDKLDILPGHGPTSTMRHERATNPFLRKSHGVV</sequence>
<keyword evidence="4" id="KW-0862">Zinc</keyword>
<evidence type="ECO:0000256" key="4">
    <source>
        <dbReference type="ARBA" id="ARBA00022833"/>
    </source>
</evidence>
<dbReference type="SMART" id="SM00849">
    <property type="entry name" value="Lactamase_B"/>
    <property type="match status" value="1"/>
</dbReference>
<dbReference type="EMBL" id="REGC01000001">
    <property type="protein sequence ID" value="RMB64418.1"/>
    <property type="molecule type" value="Genomic_DNA"/>
</dbReference>
<protein>
    <submittedName>
        <fullName evidence="7">MBL fold metallo-hydrolase</fullName>
    </submittedName>
</protein>
<evidence type="ECO:0000256" key="3">
    <source>
        <dbReference type="ARBA" id="ARBA00022801"/>
    </source>
</evidence>
<organism evidence="7 8">
    <name type="scientific">Corynebacterium macginleyi</name>
    <dbReference type="NCBI Taxonomy" id="38290"/>
    <lineage>
        <taxon>Bacteria</taxon>
        <taxon>Bacillati</taxon>
        <taxon>Actinomycetota</taxon>
        <taxon>Actinomycetes</taxon>
        <taxon>Mycobacteriales</taxon>
        <taxon>Corynebacteriaceae</taxon>
        <taxon>Corynebacterium</taxon>
    </lineage>
</organism>
<dbReference type="GO" id="GO:0046872">
    <property type="term" value="F:metal ion binding"/>
    <property type="evidence" value="ECO:0007669"/>
    <property type="project" value="UniProtKB-KW"/>
</dbReference>
<evidence type="ECO:0000256" key="1">
    <source>
        <dbReference type="ARBA" id="ARBA00001947"/>
    </source>
</evidence>
<accession>A0A3M0GJQ1</accession>
<dbReference type="GO" id="GO:0016787">
    <property type="term" value="F:hydrolase activity"/>
    <property type="evidence" value="ECO:0007669"/>
    <property type="project" value="UniProtKB-KW"/>
</dbReference>
<dbReference type="RefSeq" id="WP_121927276.1">
    <property type="nucleotide sequence ID" value="NZ_JAACBU010000013.1"/>
</dbReference>
<dbReference type="AlphaFoldDB" id="A0A3M0GJQ1"/>
<reference evidence="7 8" key="1">
    <citation type="submission" date="2018-10" db="EMBL/GenBank/DDBJ databases">
        <title>Corynebacterium macginleyi genome sequencing and assembly of the type strain and two clinical samples.</title>
        <authorList>
            <person name="Bernier A.-M."/>
            <person name="Bernard K."/>
        </authorList>
    </citation>
    <scope>NUCLEOTIDE SEQUENCE [LARGE SCALE GENOMIC DNA]</scope>
    <source>
        <strain evidence="7 8">NML 120205</strain>
    </source>
</reference>
<evidence type="ECO:0000313" key="8">
    <source>
        <dbReference type="Proteomes" id="UP000270649"/>
    </source>
</evidence>
<keyword evidence="2" id="KW-0479">Metal-binding</keyword>
<evidence type="ECO:0000256" key="2">
    <source>
        <dbReference type="ARBA" id="ARBA00022723"/>
    </source>
</evidence>
<dbReference type="InterPro" id="IPR051453">
    <property type="entry name" value="MBL_Glyoxalase_II"/>
</dbReference>
<comment type="caution">
    <text evidence="7">The sequence shown here is derived from an EMBL/GenBank/DDBJ whole genome shotgun (WGS) entry which is preliminary data.</text>
</comment>